<accession>A0AAD6YDV2</accession>
<sequence length="408" mass="44552">MNLNCFLTGSGTRAALRSHPPFRHGVHVYGVCRTPFTRRPYSSAPLRLHGIAPRAPRAFFWTLAALATAALGYASYDAYYDWRNLYPKEVRIPLKRGIAAQASGDRAKSAYHKRMAWETAVRLPPEAFSADPYLKITGIAVDLAGELEEDGKTQEAYGLYSEALDLLRSASGQARLSGPERLRGVSLAVKLGQLAGECGVSAEEEEGLHVWAVEEVLKLLMDIQAKSPAGDAAAQPIDFLNLKLPPWLTKTDISVPLQELGDFYTRVGKSEYAMPLYLQGISLLVVSDGGKQVPPEDMCQGAHLMNNVAELIIRGHPTAERQKYAEGWAQKALSVLQTARRNTKQPISVCEQALSVALFNAGVLREMAGDEERARAFFVSAMEQSQSSGLEEGVVVAKEALARLNAKQ</sequence>
<name>A0AAD6YDV2_9AGAR</name>
<dbReference type="EMBL" id="JARJCW010000026">
    <property type="protein sequence ID" value="KAJ7211227.1"/>
    <property type="molecule type" value="Genomic_DNA"/>
</dbReference>
<proteinExistence type="predicted"/>
<dbReference type="AlphaFoldDB" id="A0AAD6YDV2"/>
<evidence type="ECO:0000313" key="1">
    <source>
        <dbReference type="EMBL" id="KAJ7211227.1"/>
    </source>
</evidence>
<evidence type="ECO:0000313" key="2">
    <source>
        <dbReference type="Proteomes" id="UP001219525"/>
    </source>
</evidence>
<keyword evidence="2" id="KW-1185">Reference proteome</keyword>
<feature type="non-terminal residue" evidence="1">
    <location>
        <position position="1"/>
    </location>
</feature>
<protein>
    <submittedName>
        <fullName evidence="1">Uncharacterized protein</fullName>
    </submittedName>
</protein>
<dbReference type="PANTHER" id="PTHR28142:SF1">
    <property type="entry name" value="MITOCHONDRIAL INNER MEMBRANE I-AAA PROTEASE SUPERCOMPLEX SUBUNIT MGR3-RELATED"/>
    <property type="match status" value="1"/>
</dbReference>
<dbReference type="PANTHER" id="PTHR28142">
    <property type="entry name" value="MITOCHONDRIAL INNER MEMBRANE I-AAA PROTEASE SUPERCOMPLEX SUBUNIT MGR3-RELATED"/>
    <property type="match status" value="1"/>
</dbReference>
<reference evidence="1" key="1">
    <citation type="submission" date="2023-03" db="EMBL/GenBank/DDBJ databases">
        <title>Massive genome expansion in bonnet fungi (Mycena s.s.) driven by repeated elements and novel gene families across ecological guilds.</title>
        <authorList>
            <consortium name="Lawrence Berkeley National Laboratory"/>
            <person name="Harder C.B."/>
            <person name="Miyauchi S."/>
            <person name="Viragh M."/>
            <person name="Kuo A."/>
            <person name="Thoen E."/>
            <person name="Andreopoulos B."/>
            <person name="Lu D."/>
            <person name="Skrede I."/>
            <person name="Drula E."/>
            <person name="Henrissat B."/>
            <person name="Morin E."/>
            <person name="Kohler A."/>
            <person name="Barry K."/>
            <person name="LaButti K."/>
            <person name="Morin E."/>
            <person name="Salamov A."/>
            <person name="Lipzen A."/>
            <person name="Mereny Z."/>
            <person name="Hegedus B."/>
            <person name="Baldrian P."/>
            <person name="Stursova M."/>
            <person name="Weitz H."/>
            <person name="Taylor A."/>
            <person name="Grigoriev I.V."/>
            <person name="Nagy L.G."/>
            <person name="Martin F."/>
            <person name="Kauserud H."/>
        </authorList>
    </citation>
    <scope>NUCLEOTIDE SEQUENCE</scope>
    <source>
        <strain evidence="1">9144</strain>
    </source>
</reference>
<gene>
    <name evidence="1" type="ORF">GGX14DRAFT_449543</name>
</gene>
<organism evidence="1 2">
    <name type="scientific">Mycena pura</name>
    <dbReference type="NCBI Taxonomy" id="153505"/>
    <lineage>
        <taxon>Eukaryota</taxon>
        <taxon>Fungi</taxon>
        <taxon>Dikarya</taxon>
        <taxon>Basidiomycota</taxon>
        <taxon>Agaricomycotina</taxon>
        <taxon>Agaricomycetes</taxon>
        <taxon>Agaricomycetidae</taxon>
        <taxon>Agaricales</taxon>
        <taxon>Marasmiineae</taxon>
        <taxon>Mycenaceae</taxon>
        <taxon>Mycena</taxon>
    </lineage>
</organism>
<dbReference type="Proteomes" id="UP001219525">
    <property type="component" value="Unassembled WGS sequence"/>
</dbReference>
<comment type="caution">
    <text evidence="1">The sequence shown here is derived from an EMBL/GenBank/DDBJ whole genome shotgun (WGS) entry which is preliminary data.</text>
</comment>
<dbReference type="InterPro" id="IPR040201">
    <property type="entry name" value="Mrg3-like"/>
</dbReference>